<evidence type="ECO:0000313" key="2">
    <source>
        <dbReference type="Proteomes" id="UP000827092"/>
    </source>
</evidence>
<keyword evidence="2" id="KW-1185">Reference proteome</keyword>
<organism evidence="1 2">
    <name type="scientific">Oedothorax gibbosus</name>
    <dbReference type="NCBI Taxonomy" id="931172"/>
    <lineage>
        <taxon>Eukaryota</taxon>
        <taxon>Metazoa</taxon>
        <taxon>Ecdysozoa</taxon>
        <taxon>Arthropoda</taxon>
        <taxon>Chelicerata</taxon>
        <taxon>Arachnida</taxon>
        <taxon>Araneae</taxon>
        <taxon>Araneomorphae</taxon>
        <taxon>Entelegynae</taxon>
        <taxon>Araneoidea</taxon>
        <taxon>Linyphiidae</taxon>
        <taxon>Erigoninae</taxon>
        <taxon>Oedothorax</taxon>
    </lineage>
</organism>
<comment type="caution">
    <text evidence="1">The sequence shown here is derived from an EMBL/GenBank/DDBJ whole genome shotgun (WGS) entry which is preliminary data.</text>
</comment>
<sequence length="107" mass="12044">MVCMRSPSPIKLSGLRTLRLWSPIHYVAGFSIASDTAVPFYIKTATFHLLQCRSADCVRARTAEQCRPAAADLKRAALKLFGIKTPHDYRLHFPASKQSSNYVQYNN</sequence>
<evidence type="ECO:0000313" key="1">
    <source>
        <dbReference type="EMBL" id="KAG8179864.1"/>
    </source>
</evidence>
<gene>
    <name evidence="1" type="ORF">JTE90_007044</name>
</gene>
<protein>
    <submittedName>
        <fullName evidence="1">Uncharacterized protein</fullName>
    </submittedName>
</protein>
<dbReference type="EMBL" id="JAFNEN010000599">
    <property type="protein sequence ID" value="KAG8179864.1"/>
    <property type="molecule type" value="Genomic_DNA"/>
</dbReference>
<reference evidence="1 2" key="1">
    <citation type="journal article" date="2022" name="Nat. Ecol. Evol.">
        <title>A masculinizing supergene underlies an exaggerated male reproductive morph in a spider.</title>
        <authorList>
            <person name="Hendrickx F."/>
            <person name="De Corte Z."/>
            <person name="Sonet G."/>
            <person name="Van Belleghem S.M."/>
            <person name="Kostlbacher S."/>
            <person name="Vangestel C."/>
        </authorList>
    </citation>
    <scope>NUCLEOTIDE SEQUENCE [LARGE SCALE GENOMIC DNA]</scope>
    <source>
        <strain evidence="1">W744_W776</strain>
    </source>
</reference>
<name>A0AAV6U6T3_9ARAC</name>
<accession>A0AAV6U6T3</accession>
<dbReference type="AlphaFoldDB" id="A0AAV6U6T3"/>
<proteinExistence type="predicted"/>
<dbReference type="Proteomes" id="UP000827092">
    <property type="component" value="Unassembled WGS sequence"/>
</dbReference>